<reference evidence="2" key="1">
    <citation type="journal article" date="2014" name="Nat. Commun.">
        <title>The emerging biofuel crop Camelina sativa retains a highly undifferentiated hexaploid genome structure.</title>
        <authorList>
            <person name="Kagale S."/>
            <person name="Koh C."/>
            <person name="Nixon J."/>
            <person name="Bollina V."/>
            <person name="Clarke W.E."/>
            <person name="Tuteja R."/>
            <person name="Spillane C."/>
            <person name="Robinson S.J."/>
            <person name="Links M.G."/>
            <person name="Clarke C."/>
            <person name="Higgins E.E."/>
            <person name="Huebert T."/>
            <person name="Sharpe A.G."/>
            <person name="Parkin I.A."/>
        </authorList>
    </citation>
    <scope>NUCLEOTIDE SEQUENCE [LARGE SCALE GENOMIC DNA]</scope>
    <source>
        <strain evidence="2">cv. DH55</strain>
    </source>
</reference>
<dbReference type="GeneID" id="109132202"/>
<feature type="compositionally biased region" description="Basic and acidic residues" evidence="1">
    <location>
        <begin position="1"/>
        <end position="15"/>
    </location>
</feature>
<dbReference type="Proteomes" id="UP000694864">
    <property type="component" value="Chromosome 1"/>
</dbReference>
<feature type="region of interest" description="Disordered" evidence="1">
    <location>
        <begin position="1"/>
        <end position="32"/>
    </location>
</feature>
<proteinExistence type="predicted"/>
<name>A0ABM1RIW5_CAMSA</name>
<accession>A0ABM1RIW5</accession>
<protein>
    <submittedName>
        <fullName evidence="3">Uncharacterized protein LOC109132202</fullName>
    </submittedName>
</protein>
<gene>
    <name evidence="3" type="primary">LOC109132202</name>
</gene>
<keyword evidence="2" id="KW-1185">Reference proteome</keyword>
<feature type="region of interest" description="Disordered" evidence="1">
    <location>
        <begin position="47"/>
        <end position="66"/>
    </location>
</feature>
<organism evidence="2 3">
    <name type="scientific">Camelina sativa</name>
    <name type="common">False flax</name>
    <name type="synonym">Myagrum sativum</name>
    <dbReference type="NCBI Taxonomy" id="90675"/>
    <lineage>
        <taxon>Eukaryota</taxon>
        <taxon>Viridiplantae</taxon>
        <taxon>Streptophyta</taxon>
        <taxon>Embryophyta</taxon>
        <taxon>Tracheophyta</taxon>
        <taxon>Spermatophyta</taxon>
        <taxon>Magnoliopsida</taxon>
        <taxon>eudicotyledons</taxon>
        <taxon>Gunneridae</taxon>
        <taxon>Pentapetalae</taxon>
        <taxon>rosids</taxon>
        <taxon>malvids</taxon>
        <taxon>Brassicales</taxon>
        <taxon>Brassicaceae</taxon>
        <taxon>Camelineae</taxon>
        <taxon>Camelina</taxon>
    </lineage>
</organism>
<sequence>MEATKERMESEDKKRGVSHVTSEAGKAQDNTTVRAIIRESIVEGTGACSDNDNVKDGGNGTGKPDDILVFSRTVRKIDSSLE</sequence>
<reference evidence="3" key="2">
    <citation type="submission" date="2025-08" db="UniProtKB">
        <authorList>
            <consortium name="RefSeq"/>
        </authorList>
    </citation>
    <scope>IDENTIFICATION</scope>
    <source>
        <tissue evidence="3">Leaf</tissue>
    </source>
</reference>
<dbReference type="RefSeq" id="XP_019098953.1">
    <property type="nucleotide sequence ID" value="XM_019243408.1"/>
</dbReference>
<evidence type="ECO:0000256" key="1">
    <source>
        <dbReference type="SAM" id="MobiDB-lite"/>
    </source>
</evidence>
<evidence type="ECO:0000313" key="2">
    <source>
        <dbReference type="Proteomes" id="UP000694864"/>
    </source>
</evidence>
<evidence type="ECO:0000313" key="3">
    <source>
        <dbReference type="RefSeq" id="XP_019098953.1"/>
    </source>
</evidence>